<dbReference type="AlphaFoldDB" id="A0A328TEH4"/>
<reference evidence="1" key="1">
    <citation type="submission" date="2018-04" db="EMBL/GenBank/DDBJ databases">
        <title>Genomes of the Obligate Erwinia dacicola and Facultative Enterobacter sp. OLF Endosymbionts of the Olive Fruit fly, Bactrocera oleae.</title>
        <authorList>
            <person name="Estes A.M."/>
            <person name="Hearn D.J."/>
            <person name="Agarwal S."/>
            <person name="Pierson E.A."/>
            <person name="Dunning-Hotopp J.C."/>
        </authorList>
    </citation>
    <scope>NUCLEOTIDE SEQUENCE [LARGE SCALE GENOMIC DNA]</scope>
    <source>
        <strain evidence="1">Oroville</strain>
    </source>
</reference>
<sequence length="40" mass="4383">MYSSTCAIFLIYQIKPNVCCPPSSTSGRKTISTPQMTLTI</sequence>
<accession>A0A328TEH4</accession>
<feature type="non-terminal residue" evidence="1">
    <location>
        <position position="40"/>
    </location>
</feature>
<protein>
    <submittedName>
        <fullName evidence="1">Uncharacterized protein</fullName>
    </submittedName>
</protein>
<comment type="caution">
    <text evidence="1">The sequence shown here is derived from an EMBL/GenBank/DDBJ whole genome shotgun (WGS) entry which is preliminary data.</text>
</comment>
<dbReference type="Proteomes" id="UP000244334">
    <property type="component" value="Unassembled WGS sequence"/>
</dbReference>
<organism evidence="1 2">
    <name type="scientific">Candidatus Erwinia dacicola</name>
    <dbReference type="NCBI Taxonomy" id="252393"/>
    <lineage>
        <taxon>Bacteria</taxon>
        <taxon>Pseudomonadati</taxon>
        <taxon>Pseudomonadota</taxon>
        <taxon>Gammaproteobacteria</taxon>
        <taxon>Enterobacterales</taxon>
        <taxon>Erwiniaceae</taxon>
        <taxon>Erwinia</taxon>
    </lineage>
</organism>
<proteinExistence type="predicted"/>
<name>A0A328TEH4_9GAMM</name>
<evidence type="ECO:0000313" key="2">
    <source>
        <dbReference type="Proteomes" id="UP000244334"/>
    </source>
</evidence>
<evidence type="ECO:0000313" key="1">
    <source>
        <dbReference type="EMBL" id="RAP67651.1"/>
    </source>
</evidence>
<keyword evidence="2" id="KW-1185">Reference proteome</keyword>
<dbReference type="EMBL" id="LJAM02000897">
    <property type="protein sequence ID" value="RAP67651.1"/>
    <property type="molecule type" value="Genomic_DNA"/>
</dbReference>
<gene>
    <name evidence="1" type="ORF">ACZ87_03940</name>
</gene>